<evidence type="ECO:0000313" key="1">
    <source>
        <dbReference type="EMBL" id="MCI84065.1"/>
    </source>
</evidence>
<reference evidence="1 2" key="1">
    <citation type="journal article" date="2018" name="Front. Plant Sci.">
        <title>Red Clover (Trifolium pratense) and Zigzag Clover (T. medium) - A Picture of Genomic Similarities and Differences.</title>
        <authorList>
            <person name="Dluhosova J."/>
            <person name="Istvanek J."/>
            <person name="Nedelnik J."/>
            <person name="Repkova J."/>
        </authorList>
    </citation>
    <scope>NUCLEOTIDE SEQUENCE [LARGE SCALE GENOMIC DNA]</scope>
    <source>
        <strain evidence="2">cv. 10/8</strain>
        <tissue evidence="1">Leaf</tissue>
    </source>
</reference>
<protein>
    <submittedName>
        <fullName evidence="1">Uncharacterized protein</fullName>
    </submittedName>
</protein>
<evidence type="ECO:0000313" key="2">
    <source>
        <dbReference type="Proteomes" id="UP000265520"/>
    </source>
</evidence>
<accession>A0A392VB29</accession>
<dbReference type="EMBL" id="LXQA011082074">
    <property type="protein sequence ID" value="MCI84065.1"/>
    <property type="molecule type" value="Genomic_DNA"/>
</dbReference>
<organism evidence="1 2">
    <name type="scientific">Trifolium medium</name>
    <dbReference type="NCBI Taxonomy" id="97028"/>
    <lineage>
        <taxon>Eukaryota</taxon>
        <taxon>Viridiplantae</taxon>
        <taxon>Streptophyta</taxon>
        <taxon>Embryophyta</taxon>
        <taxon>Tracheophyta</taxon>
        <taxon>Spermatophyta</taxon>
        <taxon>Magnoliopsida</taxon>
        <taxon>eudicotyledons</taxon>
        <taxon>Gunneridae</taxon>
        <taxon>Pentapetalae</taxon>
        <taxon>rosids</taxon>
        <taxon>fabids</taxon>
        <taxon>Fabales</taxon>
        <taxon>Fabaceae</taxon>
        <taxon>Papilionoideae</taxon>
        <taxon>50 kb inversion clade</taxon>
        <taxon>NPAAA clade</taxon>
        <taxon>Hologalegina</taxon>
        <taxon>IRL clade</taxon>
        <taxon>Trifolieae</taxon>
        <taxon>Trifolium</taxon>
    </lineage>
</organism>
<keyword evidence="2" id="KW-1185">Reference proteome</keyword>
<proteinExistence type="predicted"/>
<dbReference type="AlphaFoldDB" id="A0A392VB29"/>
<comment type="caution">
    <text evidence="1">The sequence shown here is derived from an EMBL/GenBank/DDBJ whole genome shotgun (WGS) entry which is preliminary data.</text>
</comment>
<dbReference type="Proteomes" id="UP000265520">
    <property type="component" value="Unassembled WGS sequence"/>
</dbReference>
<name>A0A392VB29_9FABA</name>
<sequence length="69" mass="7862">DEDDVGEDSKSMEFIKDLIVTPLDDGENYEGKNDVGVVVKRSFSKAFDDVAKRRGNKRFKPVKVKIEKE</sequence>
<feature type="non-terminal residue" evidence="1">
    <location>
        <position position="1"/>
    </location>
</feature>